<dbReference type="GO" id="GO:0006508">
    <property type="term" value="P:proteolysis"/>
    <property type="evidence" value="ECO:0007669"/>
    <property type="project" value="InterPro"/>
</dbReference>
<gene>
    <name evidence="4" type="ORF">APLA_LOCUS16336</name>
</gene>
<dbReference type="PROSITE" id="PS50240">
    <property type="entry name" value="TRYPSIN_DOM"/>
    <property type="match status" value="2"/>
</dbReference>
<sequence length="462" mass="50920">MEPFVVKGDYANINSFPHSAHLGVNCKSDDAEITGKWACGASIVTQEAGLTAAHCLYGCTKYSKVTISAGNVKPLEGVVTLAQNFVVHSDYTNLEIDGGYDIALVRFRKPLKFSSNIKRVALIEKLPMPKEAYVAGWGIMHENPDVLTKYLKEAKQFLMTRKECEKVLGDIPVGTICARNEMGYASRGDSGSALIVKGFIQIGLVSYKVPTVRTDLVVYTDVSMQPFIVDGDNAKITSHPHALHLGIQCKSNERKTLGKWICGASILTHEVGLTVAHCLNGCSNYTEVTISAGNIIRLKGVVTLASNFTLHPDFVEADQNQGNDIALVRFKKPLKFGSEIKRVALMEKLKMPKEGHVAGWGVIQETPTEVKADRLKELKQNLLTREKCKELLFILPKGTICGRNEKLYPAAGDSGSALIVKGYIQIGIVAYRLPFMPKVTVYTDVRYHHKWIQAQLYTIMCS</sequence>
<dbReference type="AlphaFoldDB" id="A0A8S1BDV2"/>
<dbReference type="EMBL" id="CADEBC010000595">
    <property type="protein sequence ID" value="CAB3258017.1"/>
    <property type="molecule type" value="Genomic_DNA"/>
</dbReference>
<accession>A0A8S1BDV2</accession>
<dbReference type="SUPFAM" id="SSF50494">
    <property type="entry name" value="Trypsin-like serine proteases"/>
    <property type="match status" value="2"/>
</dbReference>
<dbReference type="SMART" id="SM00020">
    <property type="entry name" value="Tryp_SPc"/>
    <property type="match status" value="2"/>
</dbReference>
<protein>
    <recommendedName>
        <fullName evidence="3">Peptidase S1 domain-containing protein</fullName>
    </recommendedName>
</protein>
<dbReference type="InterPro" id="IPR009003">
    <property type="entry name" value="Peptidase_S1_PA"/>
</dbReference>
<dbReference type="PRINTS" id="PR00722">
    <property type="entry name" value="CHYMOTRYPSIN"/>
</dbReference>
<comment type="caution">
    <text evidence="4">The sequence shown here is derived from an EMBL/GenBank/DDBJ whole genome shotgun (WGS) entry which is preliminary data.</text>
</comment>
<reference evidence="4 5" key="1">
    <citation type="submission" date="2020-04" db="EMBL/GenBank/DDBJ databases">
        <authorList>
            <person name="Wallbank WR R."/>
            <person name="Pardo Diaz C."/>
            <person name="Kozak K."/>
            <person name="Martin S."/>
            <person name="Jiggins C."/>
            <person name="Moest M."/>
            <person name="Warren A I."/>
            <person name="Byers J.R.P. K."/>
            <person name="Montejo-Kovacevich G."/>
            <person name="Yen C E."/>
        </authorList>
    </citation>
    <scope>NUCLEOTIDE SEQUENCE [LARGE SCALE GENOMIC DNA]</scope>
</reference>
<dbReference type="InterPro" id="IPR051487">
    <property type="entry name" value="Ser/Thr_Proteases_Immune/Dev"/>
</dbReference>
<evidence type="ECO:0000256" key="1">
    <source>
        <dbReference type="ARBA" id="ARBA00023157"/>
    </source>
</evidence>
<name>A0A8S1BDV2_ARCPL</name>
<evidence type="ECO:0000313" key="5">
    <source>
        <dbReference type="Proteomes" id="UP000494106"/>
    </source>
</evidence>
<dbReference type="InterPro" id="IPR043504">
    <property type="entry name" value="Peptidase_S1_PA_chymotrypsin"/>
</dbReference>
<dbReference type="Proteomes" id="UP000494106">
    <property type="component" value="Unassembled WGS sequence"/>
</dbReference>
<evidence type="ECO:0000313" key="4">
    <source>
        <dbReference type="EMBL" id="CAB3258017.1"/>
    </source>
</evidence>
<dbReference type="Gene3D" id="2.40.10.10">
    <property type="entry name" value="Trypsin-like serine proteases"/>
    <property type="match status" value="2"/>
</dbReference>
<dbReference type="PROSITE" id="PS00134">
    <property type="entry name" value="TRYPSIN_HIS"/>
    <property type="match status" value="1"/>
</dbReference>
<organism evidence="4 5">
    <name type="scientific">Arctia plantaginis</name>
    <name type="common">Wood tiger moth</name>
    <name type="synonym">Phalaena plantaginis</name>
    <dbReference type="NCBI Taxonomy" id="874455"/>
    <lineage>
        <taxon>Eukaryota</taxon>
        <taxon>Metazoa</taxon>
        <taxon>Ecdysozoa</taxon>
        <taxon>Arthropoda</taxon>
        <taxon>Hexapoda</taxon>
        <taxon>Insecta</taxon>
        <taxon>Pterygota</taxon>
        <taxon>Neoptera</taxon>
        <taxon>Endopterygota</taxon>
        <taxon>Lepidoptera</taxon>
        <taxon>Glossata</taxon>
        <taxon>Ditrysia</taxon>
        <taxon>Noctuoidea</taxon>
        <taxon>Erebidae</taxon>
        <taxon>Arctiinae</taxon>
        <taxon>Arctia</taxon>
    </lineage>
</organism>
<dbReference type="Pfam" id="PF00089">
    <property type="entry name" value="Trypsin"/>
    <property type="match status" value="2"/>
</dbReference>
<proteinExistence type="inferred from homology"/>
<keyword evidence="1" id="KW-1015">Disulfide bond</keyword>
<evidence type="ECO:0000256" key="2">
    <source>
        <dbReference type="ARBA" id="ARBA00024195"/>
    </source>
</evidence>
<evidence type="ECO:0000259" key="3">
    <source>
        <dbReference type="PROSITE" id="PS50240"/>
    </source>
</evidence>
<dbReference type="OrthoDB" id="6380398at2759"/>
<dbReference type="InterPro" id="IPR001314">
    <property type="entry name" value="Peptidase_S1A"/>
</dbReference>
<dbReference type="InterPro" id="IPR018114">
    <property type="entry name" value="TRYPSIN_HIS"/>
</dbReference>
<feature type="domain" description="Peptidase S1" evidence="3">
    <location>
        <begin position="5"/>
        <end position="261"/>
    </location>
</feature>
<comment type="similarity">
    <text evidence="2">Belongs to the peptidase S1 family. CLIP subfamily.</text>
</comment>
<feature type="domain" description="Peptidase S1" evidence="3">
    <location>
        <begin position="262"/>
        <end position="457"/>
    </location>
</feature>
<dbReference type="PANTHER" id="PTHR24256">
    <property type="entry name" value="TRYPTASE-RELATED"/>
    <property type="match status" value="1"/>
</dbReference>
<dbReference type="InterPro" id="IPR001254">
    <property type="entry name" value="Trypsin_dom"/>
</dbReference>
<dbReference type="GO" id="GO:0004252">
    <property type="term" value="F:serine-type endopeptidase activity"/>
    <property type="evidence" value="ECO:0007669"/>
    <property type="project" value="InterPro"/>
</dbReference>
<keyword evidence="5" id="KW-1185">Reference proteome</keyword>